<gene>
    <name evidence="3" type="ORF">DIU77_19060</name>
</gene>
<feature type="coiled-coil region" evidence="1">
    <location>
        <begin position="47"/>
        <end position="77"/>
    </location>
</feature>
<dbReference type="AlphaFoldDB" id="A0A2W4J7I4"/>
<protein>
    <submittedName>
        <fullName evidence="3">Uncharacterized protein</fullName>
    </submittedName>
</protein>
<organism evidence="3">
    <name type="scientific">Thermocrispum agreste</name>
    <dbReference type="NCBI Taxonomy" id="37925"/>
    <lineage>
        <taxon>Bacteria</taxon>
        <taxon>Bacillati</taxon>
        <taxon>Actinomycetota</taxon>
        <taxon>Actinomycetes</taxon>
        <taxon>Pseudonocardiales</taxon>
        <taxon>Pseudonocardiaceae</taxon>
        <taxon>Thermocrispum</taxon>
    </lineage>
</organism>
<proteinExistence type="predicted"/>
<dbReference type="EMBL" id="QGUI01000963">
    <property type="protein sequence ID" value="PZM89487.1"/>
    <property type="molecule type" value="Genomic_DNA"/>
</dbReference>
<name>A0A2W4J7I4_9PSEU</name>
<dbReference type="STRING" id="1111738.GCA_000427905_01374"/>
<keyword evidence="1" id="KW-0175">Coiled coil</keyword>
<accession>A0A2W4J7I4</accession>
<evidence type="ECO:0000313" key="3">
    <source>
        <dbReference type="EMBL" id="PZM89487.1"/>
    </source>
</evidence>
<feature type="region of interest" description="Disordered" evidence="2">
    <location>
        <begin position="14"/>
        <end position="40"/>
    </location>
</feature>
<reference evidence="3" key="1">
    <citation type="submission" date="2018-05" db="EMBL/GenBank/DDBJ databases">
        <authorList>
            <person name="Lanie J.A."/>
            <person name="Ng W.-L."/>
            <person name="Kazmierczak K.M."/>
            <person name="Andrzejewski T.M."/>
            <person name="Davidsen T.M."/>
            <person name="Wayne K.J."/>
            <person name="Tettelin H."/>
            <person name="Glass J.I."/>
            <person name="Rusch D."/>
            <person name="Podicherti R."/>
            <person name="Tsui H.-C.T."/>
            <person name="Winkler M.E."/>
        </authorList>
    </citation>
    <scope>NUCLEOTIDE SEQUENCE</scope>
    <source>
        <strain evidence="3">ZC4RG45</strain>
    </source>
</reference>
<evidence type="ECO:0000256" key="1">
    <source>
        <dbReference type="SAM" id="Coils"/>
    </source>
</evidence>
<feature type="compositionally biased region" description="Basic and acidic residues" evidence="2">
    <location>
        <begin position="15"/>
        <end position="28"/>
    </location>
</feature>
<sequence length="151" mass="16824">MVLRSITLSLLGTRAESRASDRMSRATDPKGTGDSMTVKDQGYEIDPDKMRQAIKLAEDMLEELENRNEQIAEMLDLPAAAADQVSTQYHAGQKVANRNSQLLTNQAYQQAFSAQVAYLNQLIPQLRNALTTYESMEQATADSMRDPGRQL</sequence>
<evidence type="ECO:0000256" key="2">
    <source>
        <dbReference type="SAM" id="MobiDB-lite"/>
    </source>
</evidence>
<comment type="caution">
    <text evidence="3">The sequence shown here is derived from an EMBL/GenBank/DDBJ whole genome shotgun (WGS) entry which is preliminary data.</text>
</comment>